<evidence type="ECO:0000313" key="4">
    <source>
        <dbReference type="Proteomes" id="UP001057375"/>
    </source>
</evidence>
<proteinExistence type="predicted"/>
<feature type="coiled-coil region" evidence="1">
    <location>
        <begin position="167"/>
        <end position="201"/>
    </location>
</feature>
<gene>
    <name evidence="3" type="ORF">ADUPG1_010665</name>
</gene>
<feature type="region of interest" description="Disordered" evidence="2">
    <location>
        <begin position="216"/>
        <end position="297"/>
    </location>
</feature>
<reference evidence="3" key="1">
    <citation type="submission" date="2022-03" db="EMBL/GenBank/DDBJ databases">
        <title>Draft genome sequence of Aduncisulcus paluster, a free-living microaerophilic Fornicata.</title>
        <authorList>
            <person name="Yuyama I."/>
            <person name="Kume K."/>
            <person name="Tamura T."/>
            <person name="Inagaki Y."/>
            <person name="Hashimoto T."/>
        </authorList>
    </citation>
    <scope>NUCLEOTIDE SEQUENCE</scope>
    <source>
        <strain evidence="3">NY0171</strain>
    </source>
</reference>
<evidence type="ECO:0008006" key="5">
    <source>
        <dbReference type="Google" id="ProtNLM"/>
    </source>
</evidence>
<feature type="compositionally biased region" description="Basic residues" evidence="2">
    <location>
        <begin position="217"/>
        <end position="232"/>
    </location>
</feature>
<organism evidence="3 4">
    <name type="scientific">Aduncisulcus paluster</name>
    <dbReference type="NCBI Taxonomy" id="2918883"/>
    <lineage>
        <taxon>Eukaryota</taxon>
        <taxon>Metamonada</taxon>
        <taxon>Carpediemonas-like organisms</taxon>
        <taxon>Aduncisulcus</taxon>
    </lineage>
</organism>
<evidence type="ECO:0000256" key="2">
    <source>
        <dbReference type="SAM" id="MobiDB-lite"/>
    </source>
</evidence>
<feature type="compositionally biased region" description="Basic residues" evidence="2">
    <location>
        <begin position="274"/>
        <end position="286"/>
    </location>
</feature>
<protein>
    <recommendedName>
        <fullName evidence="5">Cilia- and flagella-associated protein 157</fullName>
    </recommendedName>
</protein>
<comment type="caution">
    <text evidence="3">The sequence shown here is derived from an EMBL/GenBank/DDBJ whole genome shotgun (WGS) entry which is preliminary data.</text>
</comment>
<sequence length="385" mass="44255">MSGLDKTFRSAVLGEHKTSQGSRALMESLSALQQKIHKLENEKLFYKESMTLAETENTKLRDRITSLQDQSSRTQKEREKYLQEELFKEREKTRKLLAAHDHVKADLEDLKIKNEDLLRQNTDMRHQVSEYRVRLTEIESSQREAVEKVKRESFTLEGDKHALQRTIDEMKVRMDAQDAAVKEADQRKSDAEKAAQTLAEMQVELLEKPLIHDGFKLKSKKKKRGSKKKLPKSKYSASLRSSVRPQRSLAVSMPVPSYRPRSSLKPKQPPATRARSRPRSRTRRQPPRTPRTSFDDLGVEAQKLLKSLLSEKDDLVCQYTNAVSLAKSDPVAYAKDIALQQEVAGLLEEISRKDEQISRMQTYKHGVEHSPMGRLLSSPKRARKP</sequence>
<name>A0ABQ5JSR3_9EUKA</name>
<evidence type="ECO:0000313" key="3">
    <source>
        <dbReference type="EMBL" id="GKT15274.1"/>
    </source>
</evidence>
<accession>A0ABQ5JSR3</accession>
<evidence type="ECO:0000256" key="1">
    <source>
        <dbReference type="SAM" id="Coils"/>
    </source>
</evidence>
<dbReference type="Proteomes" id="UP001057375">
    <property type="component" value="Unassembled WGS sequence"/>
</dbReference>
<dbReference type="EMBL" id="BQXS01011661">
    <property type="protein sequence ID" value="GKT15274.1"/>
    <property type="molecule type" value="Genomic_DNA"/>
</dbReference>
<keyword evidence="4" id="KW-1185">Reference proteome</keyword>
<keyword evidence="1" id="KW-0175">Coiled coil</keyword>
<feature type="region of interest" description="Disordered" evidence="2">
    <location>
        <begin position="365"/>
        <end position="385"/>
    </location>
</feature>
<feature type="coiled-coil region" evidence="1">
    <location>
        <begin position="22"/>
        <end position="127"/>
    </location>
</feature>